<accession>A0A2K3JKS3</accession>
<reference evidence="1 2" key="2">
    <citation type="journal article" date="2017" name="Front. Plant Sci.">
        <title>Gene Classification and Mining of Molecular Markers Useful in Red Clover (Trifolium pratense) Breeding.</title>
        <authorList>
            <person name="Istvanek J."/>
            <person name="Dluhosova J."/>
            <person name="Dluhos P."/>
            <person name="Patkova L."/>
            <person name="Nedelnik J."/>
            <person name="Repkova J."/>
        </authorList>
    </citation>
    <scope>NUCLEOTIDE SEQUENCE [LARGE SCALE GENOMIC DNA]</scope>
    <source>
        <strain evidence="2">cv. Tatra</strain>
        <tissue evidence="1">Young leaves</tissue>
    </source>
</reference>
<organism evidence="1 2">
    <name type="scientific">Trifolium pratense</name>
    <name type="common">Red clover</name>
    <dbReference type="NCBI Taxonomy" id="57577"/>
    <lineage>
        <taxon>Eukaryota</taxon>
        <taxon>Viridiplantae</taxon>
        <taxon>Streptophyta</taxon>
        <taxon>Embryophyta</taxon>
        <taxon>Tracheophyta</taxon>
        <taxon>Spermatophyta</taxon>
        <taxon>Magnoliopsida</taxon>
        <taxon>eudicotyledons</taxon>
        <taxon>Gunneridae</taxon>
        <taxon>Pentapetalae</taxon>
        <taxon>rosids</taxon>
        <taxon>fabids</taxon>
        <taxon>Fabales</taxon>
        <taxon>Fabaceae</taxon>
        <taxon>Papilionoideae</taxon>
        <taxon>50 kb inversion clade</taxon>
        <taxon>NPAAA clade</taxon>
        <taxon>Hologalegina</taxon>
        <taxon>IRL clade</taxon>
        <taxon>Trifolieae</taxon>
        <taxon>Trifolium</taxon>
    </lineage>
</organism>
<dbReference type="Proteomes" id="UP000236291">
    <property type="component" value="Unassembled WGS sequence"/>
</dbReference>
<comment type="caution">
    <text evidence="1">The sequence shown here is derived from an EMBL/GenBank/DDBJ whole genome shotgun (WGS) entry which is preliminary data.</text>
</comment>
<evidence type="ECO:0000313" key="1">
    <source>
        <dbReference type="EMBL" id="PNX54645.1"/>
    </source>
</evidence>
<evidence type="ECO:0000313" key="2">
    <source>
        <dbReference type="Proteomes" id="UP000236291"/>
    </source>
</evidence>
<protein>
    <submittedName>
        <fullName evidence="1">Uncharacterized protein</fullName>
    </submittedName>
</protein>
<reference evidence="1 2" key="1">
    <citation type="journal article" date="2014" name="Am. J. Bot.">
        <title>Genome assembly and annotation for red clover (Trifolium pratense; Fabaceae).</title>
        <authorList>
            <person name="Istvanek J."/>
            <person name="Jaros M."/>
            <person name="Krenek A."/>
            <person name="Repkova J."/>
        </authorList>
    </citation>
    <scope>NUCLEOTIDE SEQUENCE [LARGE SCALE GENOMIC DNA]</scope>
    <source>
        <strain evidence="2">cv. Tatra</strain>
        <tissue evidence="1">Young leaves</tissue>
    </source>
</reference>
<name>A0A2K3JKS3_TRIPR</name>
<proteinExistence type="predicted"/>
<dbReference type="EMBL" id="ASHM01068708">
    <property type="protein sequence ID" value="PNX54645.1"/>
    <property type="molecule type" value="Genomic_DNA"/>
</dbReference>
<dbReference type="AlphaFoldDB" id="A0A2K3JKS3"/>
<gene>
    <name evidence="1" type="ORF">L195_g048266</name>
</gene>
<sequence>MAFLNHIEQKIRVETGNNELQMMIDKFTFTWGKDMKKCFHHTLKVANDAKGQEMVMYLKASPSEVVIGGFQTLGAGGRLRENFGHKFSIIKVSIQNFQLGAAREKGNF</sequence>